<sequence>MRRLFAQLAAWIDSESVRHYQNIIYAAYICAGAHAIISNPPGAVTRVMGEMFDAIWTAMLIVCPLLGWLGNWLRHRNLSGLWVQLSGDLGFTFATWAYVAAIVQATYAKNATFAAWIGAAIGICAIGVVVRDIRLLRHVVVRMAELDREDDAR</sequence>
<accession>A0A934U6Q5</accession>
<proteinExistence type="predicted"/>
<feature type="transmembrane region" description="Helical" evidence="1">
    <location>
        <begin position="85"/>
        <end position="107"/>
    </location>
</feature>
<keyword evidence="1" id="KW-0472">Membrane</keyword>
<protein>
    <submittedName>
        <fullName evidence="2">Uncharacterized protein</fullName>
    </submittedName>
</protein>
<keyword evidence="1" id="KW-1133">Transmembrane helix</keyword>
<dbReference type="EMBL" id="JAEMNV010000014">
    <property type="protein sequence ID" value="MBJ8342766.1"/>
    <property type="molecule type" value="Genomic_DNA"/>
</dbReference>
<dbReference type="AlphaFoldDB" id="A0A934U6Q5"/>
<dbReference type="Proteomes" id="UP000655868">
    <property type="component" value="Unassembled WGS sequence"/>
</dbReference>
<keyword evidence="3" id="KW-1185">Reference proteome</keyword>
<evidence type="ECO:0000256" key="1">
    <source>
        <dbReference type="SAM" id="Phobius"/>
    </source>
</evidence>
<comment type="caution">
    <text evidence="2">The sequence shown here is derived from an EMBL/GenBank/DDBJ whole genome shotgun (WGS) entry which is preliminary data.</text>
</comment>
<reference evidence="2" key="1">
    <citation type="submission" date="2020-12" db="EMBL/GenBank/DDBJ databases">
        <title>Antrihabitans popcorni sp. nov. and Antrihabitans auranticaus sp. nov., isolated from a larva cave.</title>
        <authorList>
            <person name="Lee S.D."/>
            <person name="Kim I.S."/>
        </authorList>
    </citation>
    <scope>NUCLEOTIDE SEQUENCE</scope>
    <source>
        <strain evidence="2">YC3-6</strain>
    </source>
</reference>
<gene>
    <name evidence="2" type="ORF">JGU71_28140</name>
</gene>
<keyword evidence="1" id="KW-0812">Transmembrane</keyword>
<feature type="transmembrane region" description="Helical" evidence="1">
    <location>
        <begin position="113"/>
        <end position="133"/>
    </location>
</feature>
<feature type="transmembrane region" description="Helical" evidence="1">
    <location>
        <begin position="54"/>
        <end position="73"/>
    </location>
</feature>
<evidence type="ECO:0000313" key="2">
    <source>
        <dbReference type="EMBL" id="MBJ8342766.1"/>
    </source>
</evidence>
<dbReference type="RefSeq" id="WP_199708469.1">
    <property type="nucleotide sequence ID" value="NZ_JAEMNV010000014.1"/>
</dbReference>
<evidence type="ECO:0000313" key="3">
    <source>
        <dbReference type="Proteomes" id="UP000655868"/>
    </source>
</evidence>
<name>A0A934U6Q5_9NOCA</name>
<organism evidence="2 3">
    <name type="scientific">Antrihabitans stalagmiti</name>
    <dbReference type="NCBI Taxonomy" id="2799499"/>
    <lineage>
        <taxon>Bacteria</taxon>
        <taxon>Bacillati</taxon>
        <taxon>Actinomycetota</taxon>
        <taxon>Actinomycetes</taxon>
        <taxon>Mycobacteriales</taxon>
        <taxon>Nocardiaceae</taxon>
        <taxon>Antrihabitans</taxon>
    </lineage>
</organism>